<sequence>MEVGVPVKEDAGGKRAAPSGAAAPCRFATGAALPTPFRCKGAAVAFSSDAAAAAFRSRTGAASFHSQADPAPFHSRAAVPFRSRAAATSSRPHVAAASSSSRRIVPGWMGCRIGLGLGIWGKQIYGGKWRRCMEFYRHVPARTRQNSGTPRHTRSLGAVVSGKWLYNGARAGDIIREHEPLPSSHEVTTRSSPLIK</sequence>
<evidence type="ECO:0000313" key="3">
    <source>
        <dbReference type="Proteomes" id="UP000479710"/>
    </source>
</evidence>
<protein>
    <submittedName>
        <fullName evidence="2">Uncharacterized protein</fullName>
    </submittedName>
</protein>
<gene>
    <name evidence="2" type="ORF">E2562_003877</name>
</gene>
<keyword evidence="3" id="KW-1185">Reference proteome</keyword>
<dbReference type="AlphaFoldDB" id="A0A6G1CYT6"/>
<feature type="region of interest" description="Disordered" evidence="1">
    <location>
        <begin position="1"/>
        <end position="21"/>
    </location>
</feature>
<dbReference type="EMBL" id="SPHZ02000007">
    <property type="protein sequence ID" value="KAF0905279.1"/>
    <property type="molecule type" value="Genomic_DNA"/>
</dbReference>
<dbReference type="Proteomes" id="UP000479710">
    <property type="component" value="Unassembled WGS sequence"/>
</dbReference>
<feature type="compositionally biased region" description="Polar residues" evidence="1">
    <location>
        <begin position="185"/>
        <end position="196"/>
    </location>
</feature>
<comment type="caution">
    <text evidence="2">The sequence shown here is derived from an EMBL/GenBank/DDBJ whole genome shotgun (WGS) entry which is preliminary data.</text>
</comment>
<accession>A0A6G1CYT6</accession>
<evidence type="ECO:0000313" key="2">
    <source>
        <dbReference type="EMBL" id="KAF0905279.1"/>
    </source>
</evidence>
<name>A0A6G1CYT6_9ORYZ</name>
<evidence type="ECO:0000256" key="1">
    <source>
        <dbReference type="SAM" id="MobiDB-lite"/>
    </source>
</evidence>
<organism evidence="2 3">
    <name type="scientific">Oryza meyeriana var. granulata</name>
    <dbReference type="NCBI Taxonomy" id="110450"/>
    <lineage>
        <taxon>Eukaryota</taxon>
        <taxon>Viridiplantae</taxon>
        <taxon>Streptophyta</taxon>
        <taxon>Embryophyta</taxon>
        <taxon>Tracheophyta</taxon>
        <taxon>Spermatophyta</taxon>
        <taxon>Magnoliopsida</taxon>
        <taxon>Liliopsida</taxon>
        <taxon>Poales</taxon>
        <taxon>Poaceae</taxon>
        <taxon>BOP clade</taxon>
        <taxon>Oryzoideae</taxon>
        <taxon>Oryzeae</taxon>
        <taxon>Oryzinae</taxon>
        <taxon>Oryza</taxon>
        <taxon>Oryza meyeriana</taxon>
    </lineage>
</organism>
<proteinExistence type="predicted"/>
<feature type="region of interest" description="Disordered" evidence="1">
    <location>
        <begin position="177"/>
        <end position="196"/>
    </location>
</feature>
<reference evidence="2 3" key="1">
    <citation type="submission" date="2019-11" db="EMBL/GenBank/DDBJ databases">
        <title>Whole genome sequence of Oryza granulata.</title>
        <authorList>
            <person name="Li W."/>
        </authorList>
    </citation>
    <scope>NUCLEOTIDE SEQUENCE [LARGE SCALE GENOMIC DNA]</scope>
    <source>
        <strain evidence="3">cv. Menghai</strain>
        <tissue evidence="2">Leaf</tissue>
    </source>
</reference>